<sequence length="156" mass="18084">MLAFIVYEIIQRKQTFNARKLYERFGTTKIRKLRRASIRRIQDAKRLKRESRKRKKEKKARKEEEKRLSMCIETGPEVKETKEKKTGLLSRFRRKKKEKVPSETAVEITEAEDVTPSPVNIVHPPSMPTAADTDTDTDTVIVEVCDVPAEPEDSVV</sequence>
<keyword evidence="2" id="KW-1185">Reference proteome</keyword>
<dbReference type="GeneID" id="118478883"/>
<dbReference type="RefSeq" id="XP_035829174.1">
    <property type="nucleotide sequence ID" value="XM_035973281.1"/>
</dbReference>
<feature type="compositionally biased region" description="Basic residues" evidence="1">
    <location>
        <begin position="46"/>
        <end position="59"/>
    </location>
</feature>
<evidence type="ECO:0000313" key="3">
    <source>
        <dbReference type="RefSeq" id="XP_035829174.1"/>
    </source>
</evidence>
<accession>A0ABM1W3D1</accession>
<gene>
    <name evidence="3" type="primary">LOC118478883</name>
</gene>
<proteinExistence type="predicted"/>
<evidence type="ECO:0000313" key="2">
    <source>
        <dbReference type="Proteomes" id="UP000694888"/>
    </source>
</evidence>
<feature type="region of interest" description="Disordered" evidence="1">
    <location>
        <begin position="95"/>
        <end position="136"/>
    </location>
</feature>
<evidence type="ECO:0000256" key="1">
    <source>
        <dbReference type="SAM" id="MobiDB-lite"/>
    </source>
</evidence>
<name>A0ABM1W3D1_APLCA</name>
<reference evidence="3" key="1">
    <citation type="submission" date="2025-08" db="UniProtKB">
        <authorList>
            <consortium name="RefSeq"/>
        </authorList>
    </citation>
    <scope>IDENTIFICATION</scope>
</reference>
<dbReference type="Proteomes" id="UP000694888">
    <property type="component" value="Unplaced"/>
</dbReference>
<feature type="region of interest" description="Disordered" evidence="1">
    <location>
        <begin position="42"/>
        <end position="68"/>
    </location>
</feature>
<protein>
    <submittedName>
        <fullName evidence="3">Uncharacterized protein LOC118478883</fullName>
    </submittedName>
</protein>
<organism evidence="2 3">
    <name type="scientific">Aplysia californica</name>
    <name type="common">California sea hare</name>
    <dbReference type="NCBI Taxonomy" id="6500"/>
    <lineage>
        <taxon>Eukaryota</taxon>
        <taxon>Metazoa</taxon>
        <taxon>Spiralia</taxon>
        <taxon>Lophotrochozoa</taxon>
        <taxon>Mollusca</taxon>
        <taxon>Gastropoda</taxon>
        <taxon>Heterobranchia</taxon>
        <taxon>Euthyneura</taxon>
        <taxon>Tectipleura</taxon>
        <taxon>Aplysiida</taxon>
        <taxon>Aplysioidea</taxon>
        <taxon>Aplysiidae</taxon>
        <taxon>Aplysia</taxon>
    </lineage>
</organism>